<gene>
    <name evidence="10" type="ORF">ESY86_12915</name>
</gene>
<feature type="domain" description="ABC3 transporter permease C-terminal" evidence="8">
    <location>
        <begin position="277"/>
        <end position="395"/>
    </location>
</feature>
<evidence type="ECO:0000256" key="6">
    <source>
        <dbReference type="ARBA" id="ARBA00023136"/>
    </source>
</evidence>
<evidence type="ECO:0000259" key="9">
    <source>
        <dbReference type="Pfam" id="PF12704"/>
    </source>
</evidence>
<protein>
    <submittedName>
        <fullName evidence="10">FtsX-like permease family protein</fullName>
    </submittedName>
</protein>
<proteinExistence type="inferred from homology"/>
<dbReference type="RefSeq" id="WP_147087006.1">
    <property type="nucleotide sequence ID" value="NZ_VORM01000014.1"/>
</dbReference>
<dbReference type="GO" id="GO:0044874">
    <property type="term" value="P:lipoprotein localization to outer membrane"/>
    <property type="evidence" value="ECO:0007669"/>
    <property type="project" value="TreeGrafter"/>
</dbReference>
<dbReference type="InterPro" id="IPR025857">
    <property type="entry name" value="MacB_PCD"/>
</dbReference>
<feature type="transmembrane region" description="Helical" evidence="7">
    <location>
        <begin position="21"/>
        <end position="49"/>
    </location>
</feature>
<sequence>MNFALYIAKRYLFSKSSNNAINIMTIIAASGTVIAAAALFIVLSGFAGLKTFSLEFSSFVDPDLKLFPSEGKSFLFTDAEKSEIQKIDAIEVYSKTIEERVILEFDDKQQIVTLKGVDENFTKVTAIDSMVYYGSWLDPEASQVVAGGGISNKLGFGILDFSKSLKIYVPKPGKGQITSIRGAFNSVTAYNVGVFDINEDLNNEVIFSDIETASYLVNYKKNQLSSIEFKLKDGANQAEVAQQIASIFGNKVKVKNRNQLNDALYKMLNTENVAVYLIFTLVIIIALFNVVGALIMMILDKKESLNTLFNLGTTTKDIRLIFFFQGSLMTVLAGVFGLIIGFVIVYLQQQFALVMITPSLPYPVEIQGINFVIVLATICTFGILASKLASQRISKNLVKS</sequence>
<dbReference type="AlphaFoldDB" id="A0A5C6ZHM4"/>
<evidence type="ECO:0000256" key="7">
    <source>
        <dbReference type="SAM" id="Phobius"/>
    </source>
</evidence>
<comment type="subcellular location">
    <subcellularLocation>
        <location evidence="1">Cell membrane</location>
        <topology evidence="1">Multi-pass membrane protein</topology>
    </subcellularLocation>
</comment>
<dbReference type="PANTHER" id="PTHR30489:SF0">
    <property type="entry name" value="LIPOPROTEIN-RELEASING SYSTEM TRANSMEMBRANE PROTEIN LOLE"/>
    <property type="match status" value="1"/>
</dbReference>
<evidence type="ECO:0000313" key="10">
    <source>
        <dbReference type="EMBL" id="TXD88414.1"/>
    </source>
</evidence>
<keyword evidence="4 7" id="KW-0812">Transmembrane</keyword>
<name>A0A5C6ZHM4_9FLAO</name>
<dbReference type="Pfam" id="PF12704">
    <property type="entry name" value="MacB_PCD"/>
    <property type="match status" value="1"/>
</dbReference>
<dbReference type="OrthoDB" id="1522724at2"/>
<keyword evidence="5 7" id="KW-1133">Transmembrane helix</keyword>
<dbReference type="EMBL" id="VORO01000014">
    <property type="protein sequence ID" value="TXD88414.1"/>
    <property type="molecule type" value="Genomic_DNA"/>
</dbReference>
<keyword evidence="11" id="KW-1185">Reference proteome</keyword>
<feature type="transmembrane region" description="Helical" evidence="7">
    <location>
        <begin position="273"/>
        <end position="299"/>
    </location>
</feature>
<evidence type="ECO:0000313" key="11">
    <source>
        <dbReference type="Proteomes" id="UP000321578"/>
    </source>
</evidence>
<accession>A0A5C6ZHM4</accession>
<dbReference type="InterPro" id="IPR003838">
    <property type="entry name" value="ABC3_permease_C"/>
</dbReference>
<evidence type="ECO:0000256" key="2">
    <source>
        <dbReference type="ARBA" id="ARBA00005236"/>
    </source>
</evidence>
<dbReference type="GO" id="GO:0098797">
    <property type="term" value="C:plasma membrane protein complex"/>
    <property type="evidence" value="ECO:0007669"/>
    <property type="project" value="TreeGrafter"/>
</dbReference>
<reference evidence="10 11" key="1">
    <citation type="submission" date="2019-08" db="EMBL/GenBank/DDBJ databases">
        <title>Genomes of Subsaximicrobium wynnwilliamsii strains.</title>
        <authorList>
            <person name="Bowman J.P."/>
        </authorList>
    </citation>
    <scope>NUCLEOTIDE SEQUENCE [LARGE SCALE GENOMIC DNA]</scope>
    <source>
        <strain evidence="10 11">2-80-2</strain>
    </source>
</reference>
<dbReference type="Proteomes" id="UP000321578">
    <property type="component" value="Unassembled WGS sequence"/>
</dbReference>
<organism evidence="10 11">
    <name type="scientific">Subsaximicrobium wynnwilliamsii</name>
    <dbReference type="NCBI Taxonomy" id="291179"/>
    <lineage>
        <taxon>Bacteria</taxon>
        <taxon>Pseudomonadati</taxon>
        <taxon>Bacteroidota</taxon>
        <taxon>Flavobacteriia</taxon>
        <taxon>Flavobacteriales</taxon>
        <taxon>Flavobacteriaceae</taxon>
        <taxon>Subsaximicrobium</taxon>
    </lineage>
</organism>
<comment type="similarity">
    <text evidence="2">Belongs to the ABC-4 integral membrane protein family. LolC/E subfamily.</text>
</comment>
<keyword evidence="6 7" id="KW-0472">Membrane</keyword>
<evidence type="ECO:0000256" key="3">
    <source>
        <dbReference type="ARBA" id="ARBA00022475"/>
    </source>
</evidence>
<keyword evidence="3" id="KW-1003">Cell membrane</keyword>
<feature type="transmembrane region" description="Helical" evidence="7">
    <location>
        <begin position="320"/>
        <end position="346"/>
    </location>
</feature>
<feature type="domain" description="MacB-like periplasmic core" evidence="9">
    <location>
        <begin position="25"/>
        <end position="246"/>
    </location>
</feature>
<evidence type="ECO:0000256" key="1">
    <source>
        <dbReference type="ARBA" id="ARBA00004651"/>
    </source>
</evidence>
<evidence type="ECO:0000259" key="8">
    <source>
        <dbReference type="Pfam" id="PF02687"/>
    </source>
</evidence>
<evidence type="ECO:0000256" key="5">
    <source>
        <dbReference type="ARBA" id="ARBA00022989"/>
    </source>
</evidence>
<feature type="transmembrane region" description="Helical" evidence="7">
    <location>
        <begin position="366"/>
        <end position="385"/>
    </location>
</feature>
<dbReference type="InterPro" id="IPR051447">
    <property type="entry name" value="Lipoprotein-release_system"/>
</dbReference>
<evidence type="ECO:0000256" key="4">
    <source>
        <dbReference type="ARBA" id="ARBA00022692"/>
    </source>
</evidence>
<comment type="caution">
    <text evidence="10">The sequence shown here is derived from an EMBL/GenBank/DDBJ whole genome shotgun (WGS) entry which is preliminary data.</text>
</comment>
<dbReference type="Pfam" id="PF02687">
    <property type="entry name" value="FtsX"/>
    <property type="match status" value="1"/>
</dbReference>
<dbReference type="PANTHER" id="PTHR30489">
    <property type="entry name" value="LIPOPROTEIN-RELEASING SYSTEM TRANSMEMBRANE PROTEIN LOLE"/>
    <property type="match status" value="1"/>
</dbReference>